<keyword evidence="3" id="KW-1185">Reference proteome</keyword>
<evidence type="ECO:0000313" key="3">
    <source>
        <dbReference type="Proteomes" id="UP001642464"/>
    </source>
</evidence>
<proteinExistence type="predicted"/>
<evidence type="ECO:0000313" key="1">
    <source>
        <dbReference type="EMBL" id="CAK9023393.1"/>
    </source>
</evidence>
<reference evidence="1 3" key="1">
    <citation type="submission" date="2024-02" db="EMBL/GenBank/DDBJ databases">
        <authorList>
            <person name="Chen Y."/>
            <person name="Shah S."/>
            <person name="Dougan E. K."/>
            <person name="Thang M."/>
            <person name="Chan C."/>
        </authorList>
    </citation>
    <scope>NUCLEOTIDE SEQUENCE [LARGE SCALE GENOMIC DNA]</scope>
</reference>
<dbReference type="EMBL" id="CAXAMM010010447">
    <property type="protein sequence ID" value="CAK9023393.1"/>
    <property type="molecule type" value="Genomic_DNA"/>
</dbReference>
<accession>A0ABP0K9M0</accession>
<comment type="caution">
    <text evidence="1">The sequence shown here is derived from an EMBL/GenBank/DDBJ whole genome shotgun (WGS) entry which is preliminary data.</text>
</comment>
<organism evidence="1 3">
    <name type="scientific">Durusdinium trenchii</name>
    <dbReference type="NCBI Taxonomy" id="1381693"/>
    <lineage>
        <taxon>Eukaryota</taxon>
        <taxon>Sar</taxon>
        <taxon>Alveolata</taxon>
        <taxon>Dinophyceae</taxon>
        <taxon>Suessiales</taxon>
        <taxon>Symbiodiniaceae</taxon>
        <taxon>Durusdinium</taxon>
    </lineage>
</organism>
<protein>
    <submittedName>
        <fullName evidence="1">Uncharacterized protein</fullName>
    </submittedName>
</protein>
<sequence>MSSMDGVWFKLGWPVGINSWKALFEIQALLNAMWKVMQVLLCLVAVVSGLRPENHHLDVQDAHEHVEQAAETQGLGDDGWCNAAKKSDCFWVRSCKKKDKGSCDGEKNCKWCSHGLLKCGEPKCK</sequence>
<evidence type="ECO:0000313" key="2">
    <source>
        <dbReference type="EMBL" id="CAK9023478.1"/>
    </source>
</evidence>
<name>A0ABP0K9M0_9DINO</name>
<dbReference type="EMBL" id="CAXAMM010010491">
    <property type="protein sequence ID" value="CAK9023478.1"/>
    <property type="molecule type" value="Genomic_DNA"/>
</dbReference>
<gene>
    <name evidence="1" type="ORF">SCF082_LOCUS16189</name>
    <name evidence="2" type="ORF">SCF082_LOCUS16230</name>
</gene>
<dbReference type="Proteomes" id="UP001642464">
    <property type="component" value="Unassembled WGS sequence"/>
</dbReference>